<name>A0ABN4ZEG9_9BACI</name>
<dbReference type="RefSeq" id="WP_088018428.1">
    <property type="nucleotide sequence ID" value="NZ_CP020880.1"/>
</dbReference>
<evidence type="ECO:0000313" key="1">
    <source>
        <dbReference type="EMBL" id="ART76720.1"/>
    </source>
</evidence>
<evidence type="ECO:0000313" key="2">
    <source>
        <dbReference type="Proteomes" id="UP000195573"/>
    </source>
</evidence>
<gene>
    <name evidence="1" type="ORF">B4U37_12005</name>
</gene>
<dbReference type="GeneID" id="96739145"/>
<dbReference type="Proteomes" id="UP000195573">
    <property type="component" value="Chromosome"/>
</dbReference>
<keyword evidence="2" id="KW-1185">Reference proteome</keyword>
<protein>
    <submittedName>
        <fullName evidence="1">Uncharacterized protein</fullName>
    </submittedName>
</protein>
<organism evidence="1 2">
    <name type="scientific">Sutcliffiella horikoshii</name>
    <dbReference type="NCBI Taxonomy" id="79883"/>
    <lineage>
        <taxon>Bacteria</taxon>
        <taxon>Bacillati</taxon>
        <taxon>Bacillota</taxon>
        <taxon>Bacilli</taxon>
        <taxon>Bacillales</taxon>
        <taxon>Bacillaceae</taxon>
        <taxon>Sutcliffiella</taxon>
    </lineage>
</organism>
<reference evidence="1 2" key="1">
    <citation type="submission" date="2017-04" db="EMBL/GenBank/DDBJ databases">
        <title>Complete Genome Sequence of the Bacillus horikoshii 20a strain from Cuatro Cienegas, Coahuila, Mexico.</title>
        <authorList>
            <person name="Zarza E."/>
            <person name="Alcaraz L.D."/>
            <person name="Aguilar-Salinas B."/>
            <person name="Islas A."/>
            <person name="Olmedo-Alvarez G."/>
        </authorList>
    </citation>
    <scope>NUCLEOTIDE SEQUENCE [LARGE SCALE GENOMIC DNA]</scope>
    <source>
        <strain evidence="1 2">20a</strain>
    </source>
</reference>
<proteinExistence type="predicted"/>
<sequence length="72" mass="8802">MSKIKIRVQDTIIEIEENERYYIEVEGRTFIGTILENMDFDYDGRVFFYILTEEENEDYQIVENEIKKIKKL</sequence>
<accession>A0ABN4ZEG9</accession>
<dbReference type="EMBL" id="CP020880">
    <property type="protein sequence ID" value="ART76720.1"/>
    <property type="molecule type" value="Genomic_DNA"/>
</dbReference>